<feature type="domain" description="Restriction system protein Mrr-like N-terminal" evidence="4">
    <location>
        <begin position="16"/>
        <end position="100"/>
    </location>
</feature>
<keyword evidence="5" id="KW-0540">Nuclease</keyword>
<dbReference type="EC" id="3.1.21.-" evidence="5"/>
<gene>
    <name evidence="5" type="ORF">L2422_01955</name>
</gene>
<dbReference type="PANTHER" id="PTHR30015">
    <property type="entry name" value="MRR RESTRICTION SYSTEM PROTEIN"/>
    <property type="match status" value="1"/>
</dbReference>
<dbReference type="GO" id="GO:0003677">
    <property type="term" value="F:DNA binding"/>
    <property type="evidence" value="ECO:0007669"/>
    <property type="project" value="InterPro"/>
</dbReference>
<name>A0AAP3GWQ4_9LACO</name>
<proteinExistence type="predicted"/>
<feature type="domain" description="Restriction endonuclease type IV Mrr" evidence="3">
    <location>
        <begin position="161"/>
        <end position="280"/>
    </location>
</feature>
<feature type="region of interest" description="Disordered" evidence="2">
    <location>
        <begin position="123"/>
        <end position="154"/>
    </location>
</feature>
<dbReference type="Pfam" id="PF04471">
    <property type="entry name" value="Mrr_cat"/>
    <property type="match status" value="1"/>
</dbReference>
<feature type="compositionally biased region" description="Basic and acidic residues" evidence="2">
    <location>
        <begin position="129"/>
        <end position="143"/>
    </location>
</feature>
<comment type="caution">
    <text evidence="5">The sequence shown here is derived from an EMBL/GenBank/DDBJ whole genome shotgun (WGS) entry which is preliminary data.</text>
</comment>
<evidence type="ECO:0000256" key="1">
    <source>
        <dbReference type="ARBA" id="ARBA00022801"/>
    </source>
</evidence>
<dbReference type="RefSeq" id="WP_167802603.1">
    <property type="nucleotide sequence ID" value="NZ_JAKEYK010000013.1"/>
</dbReference>
<keyword evidence="5" id="KW-0255">Endonuclease</keyword>
<sequence length="306" mass="34394">MKLFDELTRQEQEAYLMLPIVNALKKLGGEASTTEVKKVVINSDENIPETALTKIVTSSKGNTFRPFDFPFNFAVTNLEMAGVLKRPKRGYIVLTHKGLEFNGSGKELSNFVYKLSLPEWEKRKKKNKKSPEAGKITTEEIEAKQNTSEEDENTQKITDAINKLSPAKFELFCRALLTKMNVDIDEDIGVNLSNDGGLDGFGYIVTDDFRTARVAIQAKHWNTNAVSSPEIDKFRGAIDKYRAEYGVFITTSTFTRSAIQAARTGSRVITLIDGDQLTKLVIKYQLYVKPVTIYELDDNFFGSSED</sequence>
<dbReference type="InterPro" id="IPR011335">
    <property type="entry name" value="Restrct_endonuc-II-like"/>
</dbReference>
<dbReference type="AlphaFoldDB" id="A0AAP3GWQ4"/>
<evidence type="ECO:0000313" key="5">
    <source>
        <dbReference type="EMBL" id="MCZ3844290.1"/>
    </source>
</evidence>
<evidence type="ECO:0000259" key="3">
    <source>
        <dbReference type="Pfam" id="PF04471"/>
    </source>
</evidence>
<keyword evidence="1 5" id="KW-0378">Hydrolase</keyword>
<organism evidence="5 6">
    <name type="scientific">Lactobacillus mulieris</name>
    <dbReference type="NCBI Taxonomy" id="2508708"/>
    <lineage>
        <taxon>Bacteria</taxon>
        <taxon>Bacillati</taxon>
        <taxon>Bacillota</taxon>
        <taxon>Bacilli</taxon>
        <taxon>Lactobacillales</taxon>
        <taxon>Lactobacillaceae</taxon>
        <taxon>Lactobacillus</taxon>
    </lineage>
</organism>
<dbReference type="Gene3D" id="3.40.1350.10">
    <property type="match status" value="1"/>
</dbReference>
<dbReference type="EMBL" id="JAKHLF010000002">
    <property type="protein sequence ID" value="MCZ3844290.1"/>
    <property type="molecule type" value="Genomic_DNA"/>
</dbReference>
<evidence type="ECO:0000256" key="2">
    <source>
        <dbReference type="SAM" id="MobiDB-lite"/>
    </source>
</evidence>
<evidence type="ECO:0000313" key="6">
    <source>
        <dbReference type="Proteomes" id="UP001213015"/>
    </source>
</evidence>
<dbReference type="GO" id="GO:0009307">
    <property type="term" value="P:DNA restriction-modification system"/>
    <property type="evidence" value="ECO:0007669"/>
    <property type="project" value="InterPro"/>
</dbReference>
<dbReference type="Proteomes" id="UP001213015">
    <property type="component" value="Unassembled WGS sequence"/>
</dbReference>
<reference evidence="5" key="1">
    <citation type="submission" date="2022-01" db="EMBL/GenBank/DDBJ databases">
        <title>VMRC isolate genome collection.</title>
        <authorList>
            <person name="France M."/>
            <person name="Rutt L."/>
            <person name="Humphrys M."/>
            <person name="Ravel J."/>
        </authorList>
    </citation>
    <scope>NUCLEOTIDE SEQUENCE</scope>
    <source>
        <strain evidence="5">C0127B5</strain>
    </source>
</reference>
<dbReference type="InterPro" id="IPR007560">
    <property type="entry name" value="Restrct_endonuc_IV_Mrr"/>
</dbReference>
<dbReference type="InterPro" id="IPR011856">
    <property type="entry name" value="tRNA_endonuc-like_dom_sf"/>
</dbReference>
<dbReference type="InterPro" id="IPR025745">
    <property type="entry name" value="Mrr-like_N_dom"/>
</dbReference>
<dbReference type="SUPFAM" id="SSF52980">
    <property type="entry name" value="Restriction endonuclease-like"/>
    <property type="match status" value="1"/>
</dbReference>
<dbReference type="PANTHER" id="PTHR30015:SF7">
    <property type="entry name" value="TYPE IV METHYL-DIRECTED RESTRICTION ENZYME ECOKMRR"/>
    <property type="match status" value="1"/>
</dbReference>
<dbReference type="GO" id="GO:0015666">
    <property type="term" value="F:restriction endodeoxyribonuclease activity"/>
    <property type="evidence" value="ECO:0007669"/>
    <property type="project" value="TreeGrafter"/>
</dbReference>
<evidence type="ECO:0000259" key="4">
    <source>
        <dbReference type="Pfam" id="PF14338"/>
    </source>
</evidence>
<dbReference type="InterPro" id="IPR052906">
    <property type="entry name" value="Type_IV_Methyl-Rstrct_Enzyme"/>
</dbReference>
<accession>A0AAP3GWQ4</accession>
<dbReference type="Pfam" id="PF14338">
    <property type="entry name" value="Mrr_N"/>
    <property type="match status" value="1"/>
</dbReference>
<protein>
    <submittedName>
        <fullName evidence="5">Restriction endonuclease</fullName>
        <ecNumber evidence="5">3.1.21.-</ecNumber>
    </submittedName>
</protein>